<dbReference type="OrthoDB" id="604358at2"/>
<sequence length="1099" mass="122355">MNKRLLLFLLSFVFFSVQALAQKKTITGKVTSAEDGTSLTGVSVVIKNTNAGISTDVDGNYSIKAEKGQILIFSYYGAITQEKIIGTENVINVKMVSDTKVLDEVVVVGYGTQKKANLTGAVATIDPKMLESRPITDVARGLQGAVPGLTITTATGDLGTNPSIKLRGLVGSVNMGTTGPQPLILVDNVEIPNLSLINPEDIATLSVLKDAASTSIYGARGAWGVILITTKSGKKGSPSRITYSNNVAWATPTKTPTMASAADNAQASFTAFQRVNPDTKSFGVIGYTIDEASIAKMREWDAQYKGQNLGDEMVMGRDFDIINEKLFFYRSWDAGNMYMRDWTPTQKHDLNISGGSENTSYNIGLGYLGQEGVLKVNPDSYNRYNMSVGVNTTVNKWLDARGKIMFTNAKTSTPFSYSSTAYGPWYYLYRWPANYPYGTYEGKPFRGTIAEVSQADMDVTKDVLSRISIGGTLKPVKDLTIDMDYTYTNTNMNLHQVGKPTYAYDFWSFNGKALDYKNYQSVSYDKVREYEYLTENNTGKIYATYNYKLTKDHVFKGMLGSDIEKFVSKDMSANRRNMLHPDYGSIPLTTGDQSVEEYSSWRNSEWTTIGFFGRINYAYKDKYLLEVNGRYDGSSRFPVNDLWAFFPSTSVGYVISQEPFMESAQSVVSFLKVRGSYGSVGNQSVGAYRFLRALRPKTTTWITNGNNVPTVYAPNNVSPTLSWETVTTLDIGVDARFLNDKLGFTFDWYQRTTSDMVTMGATLPATYGADVASRNFGELQGRGWEFAVDFNHTFENGLRLTAQATLADGQERITKFANLNKTLPNAMGSYAINANTGTSYYEGMKVGEIWGYETERYFTVDDFKGQDAGGKWIYKEGVPKQDVLQSGNFYYGPGDIKYKDLNGDGVINFGGNTLDDHGDKKVIGNSTPRYQYGLKLGAAWKGFDLDVYFQGVGKRDLWASGNIVVPGFRAGEGWYDYQMDYWTPENQDAYYPRPIDYGSAGNKWNFEPQTKYLLDMSYLRMKNLTLGYTLDQKFAERVKVQKVRFYLTGENLLTFDNLNVPIDPEIDFSTGQLGDSSGAGFGRSYPYRKTISVGLQVTF</sequence>
<evidence type="ECO:0000259" key="11">
    <source>
        <dbReference type="Pfam" id="PF00593"/>
    </source>
</evidence>
<keyword evidence="5 9" id="KW-0798">TonB box</keyword>
<proteinExistence type="inferred from homology"/>
<evidence type="ECO:0000256" key="1">
    <source>
        <dbReference type="ARBA" id="ARBA00004571"/>
    </source>
</evidence>
<dbReference type="EMBL" id="CP003349">
    <property type="protein sequence ID" value="AFD06154.1"/>
    <property type="molecule type" value="Genomic_DNA"/>
</dbReference>
<evidence type="ECO:0000313" key="14">
    <source>
        <dbReference type="Proteomes" id="UP000007590"/>
    </source>
</evidence>
<feature type="domain" description="TonB-dependent receptor-like beta-barrel" evidence="11">
    <location>
        <begin position="417"/>
        <end position="861"/>
    </location>
</feature>
<dbReference type="InterPro" id="IPR039426">
    <property type="entry name" value="TonB-dep_rcpt-like"/>
</dbReference>
<evidence type="ECO:0000256" key="4">
    <source>
        <dbReference type="ARBA" id="ARBA00022692"/>
    </source>
</evidence>
<evidence type="ECO:0000256" key="3">
    <source>
        <dbReference type="ARBA" id="ARBA00022452"/>
    </source>
</evidence>
<feature type="domain" description="TonB-dependent receptor plug" evidence="12">
    <location>
        <begin position="115"/>
        <end position="225"/>
    </location>
</feature>
<evidence type="ECO:0000256" key="10">
    <source>
        <dbReference type="SAM" id="SignalP"/>
    </source>
</evidence>
<evidence type="ECO:0000256" key="8">
    <source>
        <dbReference type="PROSITE-ProRule" id="PRU01360"/>
    </source>
</evidence>
<dbReference type="eggNOG" id="COG4771">
    <property type="taxonomic scope" value="Bacteria"/>
</dbReference>
<dbReference type="GO" id="GO:0009279">
    <property type="term" value="C:cell outer membrane"/>
    <property type="evidence" value="ECO:0007669"/>
    <property type="project" value="UniProtKB-SubCell"/>
</dbReference>
<accession>H8KV96</accession>
<dbReference type="STRING" id="929556.Solca_1046"/>
<comment type="similarity">
    <text evidence="8 9">Belongs to the TonB-dependent receptor family.</text>
</comment>
<keyword evidence="14" id="KW-1185">Reference proteome</keyword>
<keyword evidence="2 8" id="KW-0813">Transport</keyword>
<comment type="subcellular location">
    <subcellularLocation>
        <location evidence="1 8">Cell outer membrane</location>
        <topology evidence="1 8">Multi-pass membrane protein</topology>
    </subcellularLocation>
</comment>
<dbReference type="SUPFAM" id="SSF49464">
    <property type="entry name" value="Carboxypeptidase regulatory domain-like"/>
    <property type="match status" value="1"/>
</dbReference>
<evidence type="ECO:0000256" key="9">
    <source>
        <dbReference type="RuleBase" id="RU003357"/>
    </source>
</evidence>
<dbReference type="RefSeq" id="WP_014679381.1">
    <property type="nucleotide sequence ID" value="NC_017770.1"/>
</dbReference>
<name>H8KV96_SOLCM</name>
<dbReference type="Proteomes" id="UP000007590">
    <property type="component" value="Chromosome"/>
</dbReference>
<feature type="signal peptide" evidence="10">
    <location>
        <begin position="1"/>
        <end position="21"/>
    </location>
</feature>
<keyword evidence="7 8" id="KW-0998">Cell outer membrane</keyword>
<dbReference type="InterPro" id="IPR012910">
    <property type="entry name" value="Plug_dom"/>
</dbReference>
<dbReference type="HOGENOM" id="CLU_004317_1_1_10"/>
<evidence type="ECO:0000256" key="5">
    <source>
        <dbReference type="ARBA" id="ARBA00023077"/>
    </source>
</evidence>
<dbReference type="Pfam" id="PF00593">
    <property type="entry name" value="TonB_dep_Rec_b-barrel"/>
    <property type="match status" value="1"/>
</dbReference>
<dbReference type="InterPro" id="IPR023996">
    <property type="entry name" value="TonB-dep_OMP_SusC/RagA"/>
</dbReference>
<dbReference type="KEGG" id="scn:Solca_1046"/>
<evidence type="ECO:0000259" key="12">
    <source>
        <dbReference type="Pfam" id="PF07715"/>
    </source>
</evidence>
<evidence type="ECO:0000313" key="13">
    <source>
        <dbReference type="EMBL" id="AFD06154.1"/>
    </source>
</evidence>
<dbReference type="Gene3D" id="2.40.170.20">
    <property type="entry name" value="TonB-dependent receptor, beta-barrel domain"/>
    <property type="match status" value="1"/>
</dbReference>
<keyword evidence="4 8" id="KW-0812">Transmembrane</keyword>
<dbReference type="AlphaFoldDB" id="H8KV96"/>
<evidence type="ECO:0000256" key="7">
    <source>
        <dbReference type="ARBA" id="ARBA00023237"/>
    </source>
</evidence>
<keyword evidence="10" id="KW-0732">Signal</keyword>
<keyword evidence="6 8" id="KW-0472">Membrane</keyword>
<evidence type="ECO:0000256" key="6">
    <source>
        <dbReference type="ARBA" id="ARBA00023136"/>
    </source>
</evidence>
<protein>
    <submittedName>
        <fullName evidence="13">TonB-linked outer membrane protein, SusC/RagA family</fullName>
    </submittedName>
</protein>
<dbReference type="NCBIfam" id="TIGR04057">
    <property type="entry name" value="SusC_RagA_signa"/>
    <property type="match status" value="1"/>
</dbReference>
<dbReference type="Gene3D" id="2.170.130.10">
    <property type="entry name" value="TonB-dependent receptor, plug domain"/>
    <property type="match status" value="1"/>
</dbReference>
<keyword evidence="3 8" id="KW-1134">Transmembrane beta strand</keyword>
<dbReference type="Pfam" id="PF07715">
    <property type="entry name" value="Plug"/>
    <property type="match status" value="1"/>
</dbReference>
<dbReference type="InterPro" id="IPR023997">
    <property type="entry name" value="TonB-dep_OMP_SusC/RagA_CS"/>
</dbReference>
<dbReference type="InterPro" id="IPR008969">
    <property type="entry name" value="CarboxyPept-like_regulatory"/>
</dbReference>
<dbReference type="SUPFAM" id="SSF56935">
    <property type="entry name" value="Porins"/>
    <property type="match status" value="1"/>
</dbReference>
<feature type="chain" id="PRO_5003615358" evidence="10">
    <location>
        <begin position="22"/>
        <end position="1099"/>
    </location>
</feature>
<dbReference type="PROSITE" id="PS52016">
    <property type="entry name" value="TONB_DEPENDENT_REC_3"/>
    <property type="match status" value="1"/>
</dbReference>
<gene>
    <name evidence="13" type="ordered locus">Solca_1046</name>
</gene>
<organism evidence="13 14">
    <name type="scientific">Solitalea canadensis (strain ATCC 29591 / DSM 3403 / JCM 21819 / LMG 8368 / NBRC 15130 / NCIMB 12057 / USAM 9D)</name>
    <name type="common">Flexibacter canadensis</name>
    <dbReference type="NCBI Taxonomy" id="929556"/>
    <lineage>
        <taxon>Bacteria</taxon>
        <taxon>Pseudomonadati</taxon>
        <taxon>Bacteroidota</taxon>
        <taxon>Sphingobacteriia</taxon>
        <taxon>Sphingobacteriales</taxon>
        <taxon>Sphingobacteriaceae</taxon>
        <taxon>Solitalea</taxon>
    </lineage>
</organism>
<dbReference type="InterPro" id="IPR000531">
    <property type="entry name" value="Beta-barrel_TonB"/>
</dbReference>
<dbReference type="Gene3D" id="2.60.40.1120">
    <property type="entry name" value="Carboxypeptidase-like, regulatory domain"/>
    <property type="match status" value="1"/>
</dbReference>
<dbReference type="Pfam" id="PF13715">
    <property type="entry name" value="CarbopepD_reg_2"/>
    <property type="match status" value="1"/>
</dbReference>
<dbReference type="NCBIfam" id="TIGR04056">
    <property type="entry name" value="OMP_RagA_SusC"/>
    <property type="match status" value="1"/>
</dbReference>
<reference evidence="13" key="1">
    <citation type="submission" date="2012-02" db="EMBL/GenBank/DDBJ databases">
        <title>The complete genome of Solitalea canadensis DSM 3403.</title>
        <authorList>
            <consortium name="US DOE Joint Genome Institute (JGI-PGF)"/>
            <person name="Lucas S."/>
            <person name="Copeland A."/>
            <person name="Lapidus A."/>
            <person name="Glavina del Rio T."/>
            <person name="Dalin E."/>
            <person name="Tice H."/>
            <person name="Bruce D."/>
            <person name="Goodwin L."/>
            <person name="Pitluck S."/>
            <person name="Peters L."/>
            <person name="Ovchinnikova G."/>
            <person name="Lu M."/>
            <person name="Kyrpides N."/>
            <person name="Mavromatis K."/>
            <person name="Ivanova N."/>
            <person name="Brettin T."/>
            <person name="Detter J.C."/>
            <person name="Han C."/>
            <person name="Larimer F."/>
            <person name="Land M."/>
            <person name="Hauser L."/>
            <person name="Markowitz V."/>
            <person name="Cheng J.-F."/>
            <person name="Hugenholtz P."/>
            <person name="Woyke T."/>
            <person name="Wu D."/>
            <person name="Spring S."/>
            <person name="Schroeder M."/>
            <person name="Kopitz M."/>
            <person name="Brambilla E."/>
            <person name="Klenk H.-P."/>
            <person name="Eisen J.A."/>
        </authorList>
    </citation>
    <scope>NUCLEOTIDE SEQUENCE</scope>
    <source>
        <strain evidence="13">DSM 3403</strain>
    </source>
</reference>
<dbReference type="InterPro" id="IPR037066">
    <property type="entry name" value="Plug_dom_sf"/>
</dbReference>
<evidence type="ECO:0000256" key="2">
    <source>
        <dbReference type="ARBA" id="ARBA00022448"/>
    </source>
</evidence>
<dbReference type="InterPro" id="IPR036942">
    <property type="entry name" value="Beta-barrel_TonB_sf"/>
</dbReference>